<comment type="similarity">
    <text evidence="2">Belongs to the CDP-alcohol phosphatidyltransferase class-I family.</text>
</comment>
<feature type="transmembrane region" description="Helical" evidence="3">
    <location>
        <begin position="47"/>
        <end position="69"/>
    </location>
</feature>
<gene>
    <name evidence="4" type="ORF">AVDCRST_MAG89-244</name>
</gene>
<name>A0A6J4K7U8_9BACT</name>
<evidence type="ECO:0000256" key="2">
    <source>
        <dbReference type="RuleBase" id="RU003750"/>
    </source>
</evidence>
<dbReference type="Pfam" id="PF01066">
    <property type="entry name" value="CDP-OH_P_transf"/>
    <property type="match status" value="1"/>
</dbReference>
<protein>
    <submittedName>
        <fullName evidence="4">Phosphatidylinositol phosphate synthase @ Archaetidylinositol phosphate synthase</fullName>
        <ecNumber evidence="4">2.7.8.39</ecNumber>
    </submittedName>
</protein>
<dbReference type="GO" id="GO:0016780">
    <property type="term" value="F:phosphotransferase activity, for other substituted phosphate groups"/>
    <property type="evidence" value="ECO:0007669"/>
    <property type="project" value="InterPro"/>
</dbReference>
<accession>A0A6J4K7U8</accession>
<keyword evidence="3" id="KW-0812">Transmembrane</keyword>
<reference evidence="4" key="1">
    <citation type="submission" date="2020-02" db="EMBL/GenBank/DDBJ databases">
        <authorList>
            <person name="Meier V. D."/>
        </authorList>
    </citation>
    <scope>NUCLEOTIDE SEQUENCE</scope>
    <source>
        <strain evidence="4">AVDCRST_MAG89</strain>
    </source>
</reference>
<dbReference type="GO" id="GO:0016020">
    <property type="term" value="C:membrane"/>
    <property type="evidence" value="ECO:0007669"/>
    <property type="project" value="InterPro"/>
</dbReference>
<feature type="transmembrane region" description="Helical" evidence="3">
    <location>
        <begin position="177"/>
        <end position="200"/>
    </location>
</feature>
<evidence type="ECO:0000313" key="4">
    <source>
        <dbReference type="EMBL" id="CAA9297790.1"/>
    </source>
</evidence>
<keyword evidence="1 2" id="KW-0808">Transferase</keyword>
<dbReference type="EC" id="2.7.8.39" evidence="4"/>
<dbReference type="AlphaFoldDB" id="A0A6J4K7U8"/>
<sequence length="217" mass="23708">MKLQPSALRDQGTRLLQPVMDLFVRTGLTPNGATTIGFVVTAGAGIAYFYGHLQLGGLLVLLGGFFDIVDGYIARRRSMSTTFGSFYDSTLDRVSEVVVLMGVMSLYVGDRPTLGVWWMVYVVAAAIAGSLLVSYTRARAEGLGIDCRVGLMQRAERILLLGMATLFFGSWRSGVVLTWVMLAMAALTNLTALYRVYWVYKYTNAAPAARPRAKTPV</sequence>
<dbReference type="InterPro" id="IPR048254">
    <property type="entry name" value="CDP_ALCOHOL_P_TRANSF_CS"/>
</dbReference>
<proteinExistence type="inferred from homology"/>
<organism evidence="4">
    <name type="scientific">uncultured Gemmatimonadota bacterium</name>
    <dbReference type="NCBI Taxonomy" id="203437"/>
    <lineage>
        <taxon>Bacteria</taxon>
        <taxon>Pseudomonadati</taxon>
        <taxon>Gemmatimonadota</taxon>
        <taxon>environmental samples</taxon>
    </lineage>
</organism>
<feature type="transmembrane region" description="Helical" evidence="3">
    <location>
        <begin position="115"/>
        <end position="135"/>
    </location>
</feature>
<dbReference type="PROSITE" id="PS00379">
    <property type="entry name" value="CDP_ALCOHOL_P_TRANSF"/>
    <property type="match status" value="1"/>
</dbReference>
<dbReference type="Gene3D" id="1.20.120.1760">
    <property type="match status" value="1"/>
</dbReference>
<evidence type="ECO:0000256" key="3">
    <source>
        <dbReference type="SAM" id="Phobius"/>
    </source>
</evidence>
<keyword evidence="3" id="KW-0472">Membrane</keyword>
<dbReference type="EMBL" id="CADCTV010000056">
    <property type="protein sequence ID" value="CAA9297790.1"/>
    <property type="molecule type" value="Genomic_DNA"/>
</dbReference>
<dbReference type="InterPro" id="IPR000462">
    <property type="entry name" value="CDP-OH_P_trans"/>
</dbReference>
<evidence type="ECO:0000256" key="1">
    <source>
        <dbReference type="ARBA" id="ARBA00022679"/>
    </source>
</evidence>
<feature type="transmembrane region" description="Helical" evidence="3">
    <location>
        <begin position="155"/>
        <end position="171"/>
    </location>
</feature>
<keyword evidence="3" id="KW-1133">Transmembrane helix</keyword>
<dbReference type="GO" id="GO:0008654">
    <property type="term" value="P:phospholipid biosynthetic process"/>
    <property type="evidence" value="ECO:0007669"/>
    <property type="project" value="InterPro"/>
</dbReference>
<dbReference type="InterPro" id="IPR043130">
    <property type="entry name" value="CDP-OH_PTrfase_TM_dom"/>
</dbReference>